<reference evidence="9" key="2">
    <citation type="submission" date="2010-08" db="EMBL/GenBank/DDBJ databases">
        <title>Complete sequence of Fibrobacter succinogenes subsp. succinogenes S85.</title>
        <authorList>
            <person name="Durkin A.S."/>
            <person name="Nelson K.E."/>
            <person name="Morrison M."/>
            <person name="Forsberg C.W."/>
            <person name="Wilson D.B."/>
            <person name="Russell J.B."/>
            <person name="Cann I.K.O."/>
            <person name="Mackie R.I."/>
            <person name="White B.A."/>
        </authorList>
    </citation>
    <scope>NUCLEOTIDE SEQUENCE [LARGE SCALE GENOMIC DNA]</scope>
    <source>
        <strain evidence="9">ATCC 19169 / S85</strain>
    </source>
</reference>
<accession>C9RRJ1</accession>
<dbReference type="Proteomes" id="UP000001497">
    <property type="component" value="Chromosome"/>
</dbReference>
<dbReference type="PANTHER" id="PTHR36449">
    <property type="entry name" value="ACETYLTRANSFERASE-RELATED"/>
    <property type="match status" value="1"/>
</dbReference>
<dbReference type="EMBL" id="CP002158">
    <property type="protein sequence ID" value="ADL25832.1"/>
    <property type="molecule type" value="Genomic_DNA"/>
</dbReference>
<dbReference type="Pfam" id="PF13673">
    <property type="entry name" value="Acetyltransf_10"/>
    <property type="match status" value="1"/>
</dbReference>
<reference evidence="7 10" key="1">
    <citation type="submission" date="2009-10" db="EMBL/GenBank/DDBJ databases">
        <title>Complete sequence of Fibrobacter succinogenes subsp. succinogenes S85.</title>
        <authorList>
            <consortium name="US DOE Joint Genome Institute"/>
            <person name="Lucas S."/>
            <person name="Copeland A."/>
            <person name="Lapidus A."/>
            <person name="Glavina del Rio T."/>
            <person name="Tice H."/>
            <person name="Bruce D."/>
            <person name="Goodwin L."/>
            <person name="Pitluck S."/>
            <person name="Chertkov O."/>
            <person name="Detter J.C."/>
            <person name="Han C."/>
            <person name="Tapia R."/>
            <person name="Larimer F."/>
            <person name="Land M."/>
            <person name="Hauser L."/>
            <person name="Kyrpides N."/>
            <person name="Mikhailova N."/>
            <person name="Weimer P.J."/>
            <person name="Stevenson D.M."/>
            <person name="Boyum J."/>
            <person name="Brumm P.I."/>
            <person name="Mead D."/>
        </authorList>
    </citation>
    <scope>NUCLEOTIDE SEQUENCE [LARGE SCALE GENOMIC DNA]</scope>
    <source>
        <strain evidence="10">ATCC 19169 / S85</strain>
        <strain evidence="7">S85</strain>
    </source>
</reference>
<evidence type="ECO:0000259" key="6">
    <source>
        <dbReference type="Pfam" id="PF13673"/>
    </source>
</evidence>
<keyword evidence="4" id="KW-0012">Acyltransferase</keyword>
<dbReference type="OrthoDB" id="9801191at2"/>
<dbReference type="SUPFAM" id="SSF55729">
    <property type="entry name" value="Acyl-CoA N-acyltransferases (Nat)"/>
    <property type="match status" value="1"/>
</dbReference>
<proteinExistence type="predicted"/>
<keyword evidence="3" id="KW-0808">Transferase</keyword>
<dbReference type="AlphaFoldDB" id="C9RRJ1"/>
<dbReference type="RefSeq" id="WP_014546263.1">
    <property type="nucleotide sequence ID" value="NC_013410.1"/>
</dbReference>
<dbReference type="PATRIC" id="fig|59374.8.peg.1986"/>
<organism evidence="8 9">
    <name type="scientific">Fibrobacter succinogenes (strain ATCC 19169 / S85)</name>
    <dbReference type="NCBI Taxonomy" id="59374"/>
    <lineage>
        <taxon>Bacteria</taxon>
        <taxon>Pseudomonadati</taxon>
        <taxon>Fibrobacterota</taxon>
        <taxon>Fibrobacteria</taxon>
        <taxon>Fibrobacterales</taxon>
        <taxon>Fibrobacteraceae</taxon>
        <taxon>Fibrobacter</taxon>
    </lineage>
</organism>
<dbReference type="KEGG" id="fsc:FSU_2068"/>
<dbReference type="PANTHER" id="PTHR36449:SF1">
    <property type="entry name" value="ACETYLTRANSFERASE"/>
    <property type="match status" value="1"/>
</dbReference>
<evidence type="ECO:0000256" key="4">
    <source>
        <dbReference type="ARBA" id="ARBA00023315"/>
    </source>
</evidence>
<gene>
    <name evidence="7" type="ordered locus">Fisuc_1582</name>
    <name evidence="8" type="ordered locus">FSU_2068</name>
</gene>
<protein>
    <submittedName>
        <fullName evidence="7">GCN5-related N-acetyltransferase</fullName>
    </submittedName>
</protein>
<keyword evidence="1" id="KW-0678">Repressor</keyword>
<dbReference type="Gene3D" id="3.40.630.30">
    <property type="match status" value="1"/>
</dbReference>
<evidence type="ECO:0000313" key="9">
    <source>
        <dbReference type="Proteomes" id="UP000000517"/>
    </source>
</evidence>
<feature type="domain" description="N-acetyltransferase" evidence="6">
    <location>
        <begin position="107"/>
        <end position="170"/>
    </location>
</feature>
<dbReference type="Proteomes" id="UP000000517">
    <property type="component" value="Chromosome"/>
</dbReference>
<dbReference type="KEGG" id="fsu:Fisuc_1582"/>
<keyword evidence="10" id="KW-1185">Reference proteome</keyword>
<reference evidence="8" key="3">
    <citation type="submission" date="2010-08" db="EMBL/GenBank/DDBJ databases">
        <authorList>
            <person name="Durkin A.S."/>
            <person name="Nelson K.E."/>
            <person name="Morrison M."/>
            <person name="Forsberg C.W."/>
            <person name="Wilson D.B."/>
            <person name="Russell J.B."/>
            <person name="Cann I.K.O."/>
            <person name="Mackie R.I."/>
            <person name="White B.A."/>
        </authorList>
    </citation>
    <scope>NUCLEOTIDE SEQUENCE</scope>
    <source>
        <strain evidence="8">S85</strain>
    </source>
</reference>
<dbReference type="GO" id="GO:0016747">
    <property type="term" value="F:acyltransferase activity, transferring groups other than amino-acyl groups"/>
    <property type="evidence" value="ECO:0007669"/>
    <property type="project" value="InterPro"/>
</dbReference>
<dbReference type="InterPro" id="IPR000182">
    <property type="entry name" value="GNAT_dom"/>
</dbReference>
<comment type="catalytic activity">
    <reaction evidence="5">
        <text>glycyl-tRNA(Gly) + acetyl-CoA = N-acetylglycyl-tRNA(Gly) + CoA + H(+)</text>
        <dbReference type="Rhea" id="RHEA:81867"/>
        <dbReference type="Rhea" id="RHEA-COMP:9683"/>
        <dbReference type="Rhea" id="RHEA-COMP:19766"/>
        <dbReference type="ChEBI" id="CHEBI:15378"/>
        <dbReference type="ChEBI" id="CHEBI:57287"/>
        <dbReference type="ChEBI" id="CHEBI:57288"/>
        <dbReference type="ChEBI" id="CHEBI:78522"/>
        <dbReference type="ChEBI" id="CHEBI:232036"/>
    </reaction>
</comment>
<sequence>MVRQYIDNESIRFIRLQPFNKVKSFDCGDADLNDFILNRATLFDKYMLAVSYTCVDINDTSRPLAYFSLANDKIATSDFPSMTEFNRFRRKQGFPNEKRLKSYPAVKLCRLAVDICAKKQKLGTQVLNIIKSMFVINNKTGCRFITVDAYLAAVPFYEKNGFRMMNLEDNDPHTRLMYFDLMDLVA</sequence>
<evidence type="ECO:0000313" key="8">
    <source>
        <dbReference type="EMBL" id="ADL25832.1"/>
    </source>
</evidence>
<evidence type="ECO:0000256" key="3">
    <source>
        <dbReference type="ARBA" id="ARBA00022679"/>
    </source>
</evidence>
<dbReference type="HOGENOM" id="CLU_101288_2_0_0"/>
<keyword evidence="2" id="KW-1277">Toxin-antitoxin system</keyword>
<evidence type="ECO:0000256" key="1">
    <source>
        <dbReference type="ARBA" id="ARBA00022491"/>
    </source>
</evidence>
<evidence type="ECO:0000256" key="2">
    <source>
        <dbReference type="ARBA" id="ARBA00022649"/>
    </source>
</evidence>
<name>C9RRJ1_FIBSS</name>
<evidence type="ECO:0000313" key="7">
    <source>
        <dbReference type="EMBL" id="ACX75177.1"/>
    </source>
</evidence>
<dbReference type="EMBL" id="CP001792">
    <property type="protein sequence ID" value="ACX75177.1"/>
    <property type="molecule type" value="Genomic_DNA"/>
</dbReference>
<evidence type="ECO:0000256" key="5">
    <source>
        <dbReference type="ARBA" id="ARBA00049880"/>
    </source>
</evidence>
<evidence type="ECO:0000313" key="10">
    <source>
        <dbReference type="Proteomes" id="UP000001497"/>
    </source>
</evidence>
<dbReference type="STRING" id="59374.FSU_2068"/>
<dbReference type="eggNOG" id="COG0456">
    <property type="taxonomic scope" value="Bacteria"/>
</dbReference>
<dbReference type="InterPro" id="IPR016181">
    <property type="entry name" value="Acyl_CoA_acyltransferase"/>
</dbReference>